<sequence>MGKRSVVLSESYFGEERVGRILLRIAPPVMFAQLIQALYNIVDSYFIGQYSGAGLTALSVIFPVQLIISALAIGTGVGVNTYMARMYALGETAEADRTAGTGMLLALVSWALFALASLAFMRPYAQISAESAAAVDQAVIYGNIVCAGSLGIFLESLWTKVHQANGNMRLPMIAQVAGALTNVLLDPLLIFGLGPLPEMGVAGAAYATIAGQFVAAAIVGVKGFRKPPAPRGMGRYMRQIYALGYPSILMQSLYTVYIMVLNIILAGFSDAAVTVLGLYYKLQTFFFIPLSGLQTCIVPVLSYNYAQRAYARCKRVMRSAVAISAAFMLVGIVCFEAFPSGLLALFSREAAVLQIGEIALRIIALSFLPAVLSLMMPVFFQAIGSARASAWLSLTRQIFCLIPLFWLLSRIGLNWCWAAFPLSELITGGVGLWLYGRQTRAWQREELAG</sequence>
<organism evidence="14 15">
    <name type="scientific">Candidatus Ornithocaccomicrobium faecavium</name>
    <dbReference type="NCBI Taxonomy" id="2840890"/>
    <lineage>
        <taxon>Bacteria</taxon>
        <taxon>Bacillati</taxon>
        <taxon>Bacillota</taxon>
        <taxon>Clostridia</taxon>
        <taxon>Candidatus Ornithocaccomicrobium</taxon>
    </lineage>
</organism>
<comment type="function">
    <text evidence="1">Multidrug efflux pump.</text>
</comment>
<comment type="subcellular location">
    <subcellularLocation>
        <location evidence="2">Cell membrane</location>
        <topology evidence="2">Multi-pass membrane protein</topology>
    </subcellularLocation>
</comment>
<feature type="transmembrane region" description="Helical" evidence="13">
    <location>
        <begin position="100"/>
        <end position="120"/>
    </location>
</feature>
<dbReference type="NCBIfam" id="TIGR00797">
    <property type="entry name" value="matE"/>
    <property type="match status" value="1"/>
</dbReference>
<dbReference type="InterPro" id="IPR002528">
    <property type="entry name" value="MATE_fam"/>
</dbReference>
<evidence type="ECO:0000256" key="6">
    <source>
        <dbReference type="ARBA" id="ARBA00022449"/>
    </source>
</evidence>
<feature type="transmembrane region" description="Helical" evidence="13">
    <location>
        <begin position="170"/>
        <end position="193"/>
    </location>
</feature>
<keyword evidence="8 13" id="KW-0812">Transmembrane</keyword>
<dbReference type="EMBL" id="DVOT01000078">
    <property type="protein sequence ID" value="HIV27210.1"/>
    <property type="molecule type" value="Genomic_DNA"/>
</dbReference>
<evidence type="ECO:0000256" key="13">
    <source>
        <dbReference type="SAM" id="Phobius"/>
    </source>
</evidence>
<feature type="transmembrane region" description="Helical" evidence="13">
    <location>
        <begin position="415"/>
        <end position="435"/>
    </location>
</feature>
<feature type="transmembrane region" description="Helical" evidence="13">
    <location>
        <begin position="242"/>
        <end position="265"/>
    </location>
</feature>
<feature type="transmembrane region" description="Helical" evidence="13">
    <location>
        <begin position="140"/>
        <end position="158"/>
    </location>
</feature>
<evidence type="ECO:0000256" key="4">
    <source>
        <dbReference type="ARBA" id="ARBA00020268"/>
    </source>
</evidence>
<feature type="transmembrane region" description="Helical" evidence="13">
    <location>
        <begin position="21"/>
        <end position="42"/>
    </location>
</feature>
<feature type="transmembrane region" description="Helical" evidence="13">
    <location>
        <begin position="199"/>
        <end position="221"/>
    </location>
</feature>
<dbReference type="PANTHER" id="PTHR43298:SF2">
    <property type="entry name" value="FMN_FAD EXPORTER YEEO-RELATED"/>
    <property type="match status" value="1"/>
</dbReference>
<accession>A0A9D1P656</accession>
<name>A0A9D1P656_9FIRM</name>
<evidence type="ECO:0000256" key="1">
    <source>
        <dbReference type="ARBA" id="ARBA00003408"/>
    </source>
</evidence>
<dbReference type="Proteomes" id="UP000886884">
    <property type="component" value="Unassembled WGS sequence"/>
</dbReference>
<evidence type="ECO:0000256" key="12">
    <source>
        <dbReference type="ARBA" id="ARBA00031636"/>
    </source>
</evidence>
<dbReference type="GO" id="GO:0042910">
    <property type="term" value="F:xenobiotic transmembrane transporter activity"/>
    <property type="evidence" value="ECO:0007669"/>
    <property type="project" value="InterPro"/>
</dbReference>
<evidence type="ECO:0000313" key="14">
    <source>
        <dbReference type="EMBL" id="HIV27210.1"/>
    </source>
</evidence>
<evidence type="ECO:0000256" key="3">
    <source>
        <dbReference type="ARBA" id="ARBA00010199"/>
    </source>
</evidence>
<proteinExistence type="inferred from homology"/>
<comment type="caution">
    <text evidence="14">The sequence shown here is derived from an EMBL/GenBank/DDBJ whole genome shotgun (WGS) entry which is preliminary data.</text>
</comment>
<feature type="transmembrane region" description="Helical" evidence="13">
    <location>
        <begin position="358"/>
        <end position="379"/>
    </location>
</feature>
<dbReference type="PIRSF" id="PIRSF006603">
    <property type="entry name" value="DinF"/>
    <property type="match status" value="1"/>
</dbReference>
<evidence type="ECO:0000256" key="10">
    <source>
        <dbReference type="ARBA" id="ARBA00023065"/>
    </source>
</evidence>
<gene>
    <name evidence="14" type="ORF">IAA64_04530</name>
</gene>
<feature type="transmembrane region" description="Helical" evidence="13">
    <location>
        <begin position="285"/>
        <end position="306"/>
    </location>
</feature>
<keyword evidence="6" id="KW-0050">Antiport</keyword>
<feature type="transmembrane region" description="Helical" evidence="13">
    <location>
        <begin position="54"/>
        <end position="79"/>
    </location>
</feature>
<keyword evidence="11 13" id="KW-0472">Membrane</keyword>
<dbReference type="PANTHER" id="PTHR43298">
    <property type="entry name" value="MULTIDRUG RESISTANCE PROTEIN NORM-RELATED"/>
    <property type="match status" value="1"/>
</dbReference>
<dbReference type="GO" id="GO:0006811">
    <property type="term" value="P:monoatomic ion transport"/>
    <property type="evidence" value="ECO:0007669"/>
    <property type="project" value="UniProtKB-KW"/>
</dbReference>
<evidence type="ECO:0000313" key="15">
    <source>
        <dbReference type="Proteomes" id="UP000886884"/>
    </source>
</evidence>
<dbReference type="AlphaFoldDB" id="A0A9D1P656"/>
<keyword evidence="5" id="KW-0813">Transport</keyword>
<feature type="transmembrane region" description="Helical" evidence="13">
    <location>
        <begin position="391"/>
        <end position="409"/>
    </location>
</feature>
<keyword evidence="9 13" id="KW-1133">Transmembrane helix</keyword>
<reference evidence="14" key="1">
    <citation type="submission" date="2020-10" db="EMBL/GenBank/DDBJ databases">
        <authorList>
            <person name="Gilroy R."/>
        </authorList>
    </citation>
    <scope>NUCLEOTIDE SEQUENCE</scope>
    <source>
        <strain evidence="14">CHK183-6373</strain>
    </source>
</reference>
<dbReference type="InterPro" id="IPR050222">
    <property type="entry name" value="MATE_MdtK"/>
</dbReference>
<evidence type="ECO:0000256" key="9">
    <source>
        <dbReference type="ARBA" id="ARBA00022989"/>
    </source>
</evidence>
<dbReference type="InterPro" id="IPR048279">
    <property type="entry name" value="MdtK-like"/>
</dbReference>
<dbReference type="GO" id="GO:0005886">
    <property type="term" value="C:plasma membrane"/>
    <property type="evidence" value="ECO:0007669"/>
    <property type="project" value="UniProtKB-SubCell"/>
</dbReference>
<evidence type="ECO:0000256" key="8">
    <source>
        <dbReference type="ARBA" id="ARBA00022692"/>
    </source>
</evidence>
<keyword evidence="7" id="KW-1003">Cell membrane</keyword>
<evidence type="ECO:0000256" key="11">
    <source>
        <dbReference type="ARBA" id="ARBA00023136"/>
    </source>
</evidence>
<feature type="transmembrane region" description="Helical" evidence="13">
    <location>
        <begin position="318"/>
        <end position="338"/>
    </location>
</feature>
<evidence type="ECO:0000256" key="7">
    <source>
        <dbReference type="ARBA" id="ARBA00022475"/>
    </source>
</evidence>
<keyword evidence="10" id="KW-0406">Ion transport</keyword>
<evidence type="ECO:0000256" key="2">
    <source>
        <dbReference type="ARBA" id="ARBA00004651"/>
    </source>
</evidence>
<reference evidence="14" key="2">
    <citation type="journal article" date="2021" name="PeerJ">
        <title>Extensive microbial diversity within the chicken gut microbiome revealed by metagenomics and culture.</title>
        <authorList>
            <person name="Gilroy R."/>
            <person name="Ravi A."/>
            <person name="Getino M."/>
            <person name="Pursley I."/>
            <person name="Horton D.L."/>
            <person name="Alikhan N.F."/>
            <person name="Baker D."/>
            <person name="Gharbi K."/>
            <person name="Hall N."/>
            <person name="Watson M."/>
            <person name="Adriaenssens E.M."/>
            <person name="Foster-Nyarko E."/>
            <person name="Jarju S."/>
            <person name="Secka A."/>
            <person name="Antonio M."/>
            <person name="Oren A."/>
            <person name="Chaudhuri R.R."/>
            <person name="La Ragione R."/>
            <person name="Hildebrand F."/>
            <person name="Pallen M.J."/>
        </authorList>
    </citation>
    <scope>NUCLEOTIDE SEQUENCE</scope>
    <source>
        <strain evidence="14">CHK183-6373</strain>
    </source>
</reference>
<dbReference type="Pfam" id="PF01554">
    <property type="entry name" value="MatE"/>
    <property type="match status" value="2"/>
</dbReference>
<comment type="similarity">
    <text evidence="3">Belongs to the multi antimicrobial extrusion (MATE) (TC 2.A.66.1) family.</text>
</comment>
<evidence type="ECO:0000256" key="5">
    <source>
        <dbReference type="ARBA" id="ARBA00022448"/>
    </source>
</evidence>
<dbReference type="GO" id="GO:0015297">
    <property type="term" value="F:antiporter activity"/>
    <property type="evidence" value="ECO:0007669"/>
    <property type="project" value="UniProtKB-KW"/>
</dbReference>
<protein>
    <recommendedName>
        <fullName evidence="4">Probable multidrug resistance protein NorM</fullName>
    </recommendedName>
    <alternativeName>
        <fullName evidence="12">Multidrug-efflux transporter</fullName>
    </alternativeName>
</protein>